<dbReference type="SUPFAM" id="SSF56300">
    <property type="entry name" value="Metallo-dependent phosphatases"/>
    <property type="match status" value="1"/>
</dbReference>
<evidence type="ECO:0000313" key="3">
    <source>
        <dbReference type="EMBL" id="KAL3796259.1"/>
    </source>
</evidence>
<evidence type="ECO:0000313" key="4">
    <source>
        <dbReference type="Proteomes" id="UP001516023"/>
    </source>
</evidence>
<evidence type="ECO:0000259" key="2">
    <source>
        <dbReference type="Pfam" id="PF00149"/>
    </source>
</evidence>
<sequence>MVRYAKHLTEAIAIYHYLGGMAYAKSSNQLYTSTSTVDCTDPSIVTKDTCIFNANCEWNASTDGRRPFCIRRRDLLQESTSSPSSKPTGMAKVAKTRIIRTRRPTPAPSIVLPPSVAPARLAFDTNAPTLGLVTSTQAPTLPPSKSPSSHPSMHPTHEPTGEPTKIPTGLPTNPPTFFSTVSPSMHPSMPPTQAPTGEPSKHPTEIPTNLQTSLPTEPPSRRPTAPPTRKPTGQPTNNPTSLPTESRIAISFVFMGDIPYQESDRYCLNKQLRGLDPSSMEFPYNFIVHIGDIKSGQVACQSSSYSDVAQIFSHASNTIYYDPRDVFFIVGDNEWTDCSSRTQGFSWWMNNFGNGRKTNGGNTGPNPYGFGTFSDSKMRATLEYDWQDNDGSSSYYPTSATNFAFFYNKVLFVGINQVGGGTVGDEATRVRNNFLWTKNNMAKYASQGMRTLVVFAHAPMTGARQAYFGDPFKQLLLDEYPLLLVLYSHGDGHTYSFQRDYYNSNLYDLQCDSGSAADPLLITVLREPNNDKDSLKIDRRAGKYSGGCKPGSSDKEKTWG</sequence>
<feature type="region of interest" description="Disordered" evidence="1">
    <location>
        <begin position="532"/>
        <end position="560"/>
    </location>
</feature>
<protein>
    <recommendedName>
        <fullName evidence="2">Calcineurin-like phosphoesterase domain-containing protein</fullName>
    </recommendedName>
</protein>
<comment type="caution">
    <text evidence="3">The sequence shown here is derived from an EMBL/GenBank/DDBJ whole genome shotgun (WGS) entry which is preliminary data.</text>
</comment>
<feature type="domain" description="Calcineurin-like phosphoesterase" evidence="2">
    <location>
        <begin position="287"/>
        <end position="489"/>
    </location>
</feature>
<reference evidence="3 4" key="1">
    <citation type="journal article" date="2020" name="G3 (Bethesda)">
        <title>Improved Reference Genome for Cyclotella cryptica CCMP332, a Model for Cell Wall Morphogenesis, Salinity Adaptation, and Lipid Production in Diatoms (Bacillariophyta).</title>
        <authorList>
            <person name="Roberts W.R."/>
            <person name="Downey K.M."/>
            <person name="Ruck E.C."/>
            <person name="Traller J.C."/>
            <person name="Alverson A.J."/>
        </authorList>
    </citation>
    <scope>NUCLEOTIDE SEQUENCE [LARGE SCALE GENOMIC DNA]</scope>
    <source>
        <strain evidence="3 4">CCMP332</strain>
    </source>
</reference>
<dbReference type="Proteomes" id="UP001516023">
    <property type="component" value="Unassembled WGS sequence"/>
</dbReference>
<dbReference type="Pfam" id="PF00149">
    <property type="entry name" value="Metallophos"/>
    <property type="match status" value="1"/>
</dbReference>
<dbReference type="AlphaFoldDB" id="A0ABD3Q8N7"/>
<feature type="compositionally biased region" description="Polar residues" evidence="1">
    <location>
        <begin position="175"/>
        <end position="185"/>
    </location>
</feature>
<evidence type="ECO:0000256" key="1">
    <source>
        <dbReference type="SAM" id="MobiDB-lite"/>
    </source>
</evidence>
<name>A0ABD3Q8N7_9STRA</name>
<feature type="region of interest" description="Disordered" evidence="1">
    <location>
        <begin position="133"/>
        <end position="244"/>
    </location>
</feature>
<feature type="compositionally biased region" description="Polar residues" evidence="1">
    <location>
        <begin position="233"/>
        <end position="244"/>
    </location>
</feature>
<gene>
    <name evidence="3" type="ORF">HJC23_008579</name>
</gene>
<accession>A0ABD3Q8N7</accession>
<dbReference type="InterPro" id="IPR029052">
    <property type="entry name" value="Metallo-depent_PP-like"/>
</dbReference>
<feature type="compositionally biased region" description="Basic and acidic residues" evidence="1">
    <location>
        <begin position="532"/>
        <end position="541"/>
    </location>
</feature>
<dbReference type="EMBL" id="JABMIG020000064">
    <property type="protein sequence ID" value="KAL3796259.1"/>
    <property type="molecule type" value="Genomic_DNA"/>
</dbReference>
<proteinExistence type="predicted"/>
<dbReference type="InterPro" id="IPR004843">
    <property type="entry name" value="Calcineurin-like_PHP"/>
</dbReference>
<organism evidence="3 4">
    <name type="scientific">Cyclotella cryptica</name>
    <dbReference type="NCBI Taxonomy" id="29204"/>
    <lineage>
        <taxon>Eukaryota</taxon>
        <taxon>Sar</taxon>
        <taxon>Stramenopiles</taxon>
        <taxon>Ochrophyta</taxon>
        <taxon>Bacillariophyta</taxon>
        <taxon>Coscinodiscophyceae</taxon>
        <taxon>Thalassiosirophycidae</taxon>
        <taxon>Stephanodiscales</taxon>
        <taxon>Stephanodiscaceae</taxon>
        <taxon>Cyclotella</taxon>
    </lineage>
</organism>
<keyword evidence="4" id="KW-1185">Reference proteome</keyword>